<keyword evidence="2" id="KW-0067">ATP-binding</keyword>
<organism evidence="5 6">
    <name type="scientific">Mageeibacillus indolicus</name>
    <dbReference type="NCBI Taxonomy" id="884684"/>
    <lineage>
        <taxon>Bacteria</taxon>
        <taxon>Bacillati</taxon>
        <taxon>Bacillota</taxon>
        <taxon>Clostridia</taxon>
        <taxon>Eubacteriales</taxon>
        <taxon>Oscillospiraceae</taxon>
        <taxon>Mageeibacillus</taxon>
    </lineage>
</organism>
<sequence length="578" mass="67379">MNYIETRKKLLQINFKAIRYIKTLDWKFLRNLAILSVLKVIKNWFIFIILFMLSKNPITKQSVIILFVVFCLLTTLVNIFTVFRKTDTNYLRNKYNNVLSNKRLELSKDLARDGELLTLSQLLEDYQQYNGGPIIFLHKNLEELFEMFFVFLISTVYLYFSLDKGLMLIVSIFACIQLVMKNKLNIKLKKIDEDNLSYQKVMTHGNRLGDFYFSLLSSEFPKMKSVRNNNSDEFIEKKYSEFLSPTIKNLEKYQQKKLSIKFQAYFLVALGIIAFLIIYIHQKSILNLGVIFMVSNLFLSLENLSSLTYELDDNSKRLADFFKFLSKKPDELSHKRENMDENEVLKLNNLNFSYGKNFPILENINFTFSKNKIYSIVGENGQGKSTLVKLILNLIKSENKEMISVNSTLKDNYISYNLSNNEVFSFTIGENIALHTAYSKNNVNKLANDLRFLIDQKDISGIKVGNDYGNSGRELSGGEIKKMIFIRLLYFDRSLVILDEPISSLDIDSERELYDAIKQLRAGRTIIIVSHRLTSCLFSDEVIVLKDRSIYANGDHLTLYKENSYYRDFFDAARNLTR</sequence>
<comment type="caution">
    <text evidence="5">The sequence shown here is derived from an EMBL/GenBank/DDBJ whole genome shotgun (WGS) entry which is preliminary data.</text>
</comment>
<accession>A0A2J8B125</accession>
<dbReference type="InterPro" id="IPR017871">
    <property type="entry name" value="ABC_transporter-like_CS"/>
</dbReference>
<dbReference type="InterPro" id="IPR003439">
    <property type="entry name" value="ABC_transporter-like_ATP-bd"/>
</dbReference>
<feature type="transmembrane region" description="Helical" evidence="3">
    <location>
        <begin position="144"/>
        <end position="160"/>
    </location>
</feature>
<keyword evidence="1" id="KW-0547">Nucleotide-binding</keyword>
<dbReference type="EMBL" id="NBZD01000003">
    <property type="protein sequence ID" value="PNH18467.1"/>
    <property type="molecule type" value="Genomic_DNA"/>
</dbReference>
<keyword evidence="3" id="KW-0472">Membrane</keyword>
<dbReference type="CDD" id="cd03228">
    <property type="entry name" value="ABCC_MRP_Like"/>
    <property type="match status" value="1"/>
</dbReference>
<dbReference type="PANTHER" id="PTHR24221:SF654">
    <property type="entry name" value="ATP-BINDING CASSETTE SUB-FAMILY B MEMBER 6"/>
    <property type="match status" value="1"/>
</dbReference>
<dbReference type="SMART" id="SM00382">
    <property type="entry name" value="AAA"/>
    <property type="match status" value="1"/>
</dbReference>
<dbReference type="InterPro" id="IPR027417">
    <property type="entry name" value="P-loop_NTPase"/>
</dbReference>
<evidence type="ECO:0000313" key="6">
    <source>
        <dbReference type="Proteomes" id="UP000236394"/>
    </source>
</evidence>
<dbReference type="Proteomes" id="UP000236394">
    <property type="component" value="Unassembled WGS sequence"/>
</dbReference>
<name>A0A2J8B125_9FIRM</name>
<feature type="domain" description="ABC transporter" evidence="4">
    <location>
        <begin position="345"/>
        <end position="572"/>
    </location>
</feature>
<dbReference type="GO" id="GO:0016887">
    <property type="term" value="F:ATP hydrolysis activity"/>
    <property type="evidence" value="ECO:0007669"/>
    <property type="project" value="InterPro"/>
</dbReference>
<dbReference type="PROSITE" id="PS00211">
    <property type="entry name" value="ABC_TRANSPORTER_1"/>
    <property type="match status" value="1"/>
</dbReference>
<dbReference type="Gene3D" id="3.40.50.300">
    <property type="entry name" value="P-loop containing nucleotide triphosphate hydrolases"/>
    <property type="match status" value="1"/>
</dbReference>
<dbReference type="RefSeq" id="WP_034573450.1">
    <property type="nucleotide sequence ID" value="NZ_NBZD01000003.1"/>
</dbReference>
<dbReference type="InterPro" id="IPR039421">
    <property type="entry name" value="Type_1_exporter"/>
</dbReference>
<evidence type="ECO:0000313" key="5">
    <source>
        <dbReference type="EMBL" id="PNH18467.1"/>
    </source>
</evidence>
<dbReference type="PROSITE" id="PS50893">
    <property type="entry name" value="ABC_TRANSPORTER_2"/>
    <property type="match status" value="1"/>
</dbReference>
<keyword evidence="3" id="KW-0812">Transmembrane</keyword>
<feature type="transmembrane region" description="Helical" evidence="3">
    <location>
        <begin position="63"/>
        <end position="83"/>
    </location>
</feature>
<dbReference type="Pfam" id="PF00005">
    <property type="entry name" value="ABC_tran"/>
    <property type="match status" value="1"/>
</dbReference>
<evidence type="ECO:0000256" key="1">
    <source>
        <dbReference type="ARBA" id="ARBA00022741"/>
    </source>
</evidence>
<reference evidence="6" key="1">
    <citation type="submission" date="2017-04" db="EMBL/GenBank/DDBJ databases">
        <authorList>
            <person name="Bumgarner R.E."/>
            <person name="Fredricks D.N."/>
            <person name="Srinivasan S."/>
        </authorList>
    </citation>
    <scope>NUCLEOTIDE SEQUENCE [LARGE SCALE GENOMIC DNA]</scope>
    <source>
        <strain evidence="6">KA00405</strain>
    </source>
</reference>
<evidence type="ECO:0000256" key="3">
    <source>
        <dbReference type="SAM" id="Phobius"/>
    </source>
</evidence>
<feature type="transmembrane region" description="Helical" evidence="3">
    <location>
        <begin position="166"/>
        <end position="184"/>
    </location>
</feature>
<gene>
    <name evidence="5" type="ORF">B7R76_06405</name>
</gene>
<protein>
    <recommendedName>
        <fullName evidence="4">ABC transporter domain-containing protein</fullName>
    </recommendedName>
</protein>
<keyword evidence="3" id="KW-1133">Transmembrane helix</keyword>
<feature type="transmembrane region" description="Helical" evidence="3">
    <location>
        <begin position="28"/>
        <end position="51"/>
    </location>
</feature>
<feature type="transmembrane region" description="Helical" evidence="3">
    <location>
        <begin position="262"/>
        <end position="280"/>
    </location>
</feature>
<dbReference type="InterPro" id="IPR003593">
    <property type="entry name" value="AAA+_ATPase"/>
</dbReference>
<dbReference type="AlphaFoldDB" id="A0A2J8B125"/>
<evidence type="ECO:0000259" key="4">
    <source>
        <dbReference type="PROSITE" id="PS50893"/>
    </source>
</evidence>
<evidence type="ECO:0000256" key="2">
    <source>
        <dbReference type="ARBA" id="ARBA00022840"/>
    </source>
</evidence>
<dbReference type="SUPFAM" id="SSF52540">
    <property type="entry name" value="P-loop containing nucleoside triphosphate hydrolases"/>
    <property type="match status" value="1"/>
</dbReference>
<proteinExistence type="predicted"/>
<dbReference type="PANTHER" id="PTHR24221">
    <property type="entry name" value="ATP-BINDING CASSETTE SUB-FAMILY B"/>
    <property type="match status" value="1"/>
</dbReference>
<dbReference type="GO" id="GO:0042626">
    <property type="term" value="F:ATPase-coupled transmembrane transporter activity"/>
    <property type="evidence" value="ECO:0007669"/>
    <property type="project" value="TreeGrafter"/>
</dbReference>
<dbReference type="GO" id="GO:0005524">
    <property type="term" value="F:ATP binding"/>
    <property type="evidence" value="ECO:0007669"/>
    <property type="project" value="UniProtKB-KW"/>
</dbReference>